<protein>
    <submittedName>
        <fullName evidence="2">Uncharacterized protein LOC107474924</fullName>
    </submittedName>
</protein>
<organism evidence="1 2">
    <name type="scientific">Arachis duranensis</name>
    <name type="common">Wild peanut</name>
    <dbReference type="NCBI Taxonomy" id="130453"/>
    <lineage>
        <taxon>Eukaryota</taxon>
        <taxon>Viridiplantae</taxon>
        <taxon>Streptophyta</taxon>
        <taxon>Embryophyta</taxon>
        <taxon>Tracheophyta</taxon>
        <taxon>Spermatophyta</taxon>
        <taxon>Magnoliopsida</taxon>
        <taxon>eudicotyledons</taxon>
        <taxon>Gunneridae</taxon>
        <taxon>Pentapetalae</taxon>
        <taxon>rosids</taxon>
        <taxon>fabids</taxon>
        <taxon>Fabales</taxon>
        <taxon>Fabaceae</taxon>
        <taxon>Papilionoideae</taxon>
        <taxon>50 kb inversion clade</taxon>
        <taxon>dalbergioids sensu lato</taxon>
        <taxon>Dalbergieae</taxon>
        <taxon>Pterocarpus clade</taxon>
        <taxon>Arachis</taxon>
    </lineage>
</organism>
<dbReference type="PANTHER" id="PTHR10492:SF101">
    <property type="entry name" value="ATP-DEPENDENT DNA HELICASE"/>
    <property type="match status" value="1"/>
</dbReference>
<gene>
    <name evidence="2" type="primary">LOC107474924</name>
</gene>
<reference evidence="2" key="2">
    <citation type="submission" date="2025-08" db="UniProtKB">
        <authorList>
            <consortium name="RefSeq"/>
        </authorList>
    </citation>
    <scope>IDENTIFICATION</scope>
    <source>
        <tissue evidence="2">Whole plant</tissue>
    </source>
</reference>
<dbReference type="KEGG" id="adu:107474924"/>
<reference evidence="1" key="1">
    <citation type="journal article" date="2016" name="Nat. Genet.">
        <title>The genome sequences of Arachis duranensis and Arachis ipaensis, the diploid ancestors of cultivated peanut.</title>
        <authorList>
            <person name="Bertioli D.J."/>
            <person name="Cannon S.B."/>
            <person name="Froenicke L."/>
            <person name="Huang G."/>
            <person name="Farmer A.D."/>
            <person name="Cannon E.K."/>
            <person name="Liu X."/>
            <person name="Gao D."/>
            <person name="Clevenger J."/>
            <person name="Dash S."/>
            <person name="Ren L."/>
            <person name="Moretzsohn M.C."/>
            <person name="Shirasawa K."/>
            <person name="Huang W."/>
            <person name="Vidigal B."/>
            <person name="Abernathy B."/>
            <person name="Chu Y."/>
            <person name="Niederhuth C.E."/>
            <person name="Umale P."/>
            <person name="Araujo A.C."/>
            <person name="Kozik A."/>
            <person name="Kim K.D."/>
            <person name="Burow M.D."/>
            <person name="Varshney R.K."/>
            <person name="Wang X."/>
            <person name="Zhang X."/>
            <person name="Barkley N."/>
            <person name="Guimaraes P.M."/>
            <person name="Isobe S."/>
            <person name="Guo B."/>
            <person name="Liao B."/>
            <person name="Stalker H.T."/>
            <person name="Schmitz R.J."/>
            <person name="Scheffler B.E."/>
            <person name="Leal-Bertioli S.C."/>
            <person name="Xun X."/>
            <person name="Jackson S.A."/>
            <person name="Michelmore R."/>
            <person name="Ozias-Akins P."/>
        </authorList>
    </citation>
    <scope>NUCLEOTIDE SEQUENCE [LARGE SCALE GENOMIC DNA]</scope>
    <source>
        <strain evidence="1">cv. V14167</strain>
    </source>
</reference>
<evidence type="ECO:0000313" key="1">
    <source>
        <dbReference type="Proteomes" id="UP000515211"/>
    </source>
</evidence>
<dbReference type="RefSeq" id="XP_015950055.1">
    <property type="nucleotide sequence ID" value="XM_016094569.1"/>
</dbReference>
<name>A0A6P4CEF7_ARADU</name>
<dbReference type="AlphaFoldDB" id="A0A6P4CEF7"/>
<dbReference type="GeneID" id="107474924"/>
<dbReference type="OrthoDB" id="1706095at2759"/>
<accession>A0A6P4CEF7</accession>
<dbReference type="Proteomes" id="UP000515211">
    <property type="component" value="Chromosome 2"/>
</dbReference>
<dbReference type="PANTHER" id="PTHR10492">
    <property type="match status" value="1"/>
</dbReference>
<evidence type="ECO:0000313" key="2">
    <source>
        <dbReference type="RefSeq" id="XP_015950055.1"/>
    </source>
</evidence>
<sequence length="240" mass="28835">MYEKWEMHQTLPQEFVENITIDENGYPVYRRRDDGKTIIKLGIDLDNCYVIPYNRYLLMRYVAHINVEWHNQSRSIKYLFKDEHDEVSMYYDCRYISPCKAAWRIFGYNIHYRDPSVVRLGFHLPNEQPVVFRDDENSEDISRKASVKESMFLEWFEVNKSYPKARSLTYVEFPTKFVWKAKERKLFPRKSLAVIDLRLTDDELKELALIDIELILKGYHKSLTYFESCHTPSLTHAPLR</sequence>
<proteinExistence type="predicted"/>
<keyword evidence="1" id="KW-1185">Reference proteome</keyword>